<evidence type="ECO:0000256" key="7">
    <source>
        <dbReference type="ARBA" id="ARBA00023180"/>
    </source>
</evidence>
<dbReference type="GO" id="GO:0005576">
    <property type="term" value="C:extracellular region"/>
    <property type="evidence" value="ECO:0007669"/>
    <property type="project" value="TreeGrafter"/>
</dbReference>
<comment type="subcellular location">
    <subcellularLocation>
        <location evidence="1">Secreted</location>
        <location evidence="1">Cell wall</location>
    </subcellularLocation>
</comment>
<keyword evidence="8" id="KW-0326">Glycosidase</keyword>
<dbReference type="HOGENOM" id="CLU_028820_2_0_1"/>
<dbReference type="PANTHER" id="PTHR16631">
    <property type="entry name" value="GLUCAN 1,3-BETA-GLUCOSIDASE"/>
    <property type="match status" value="1"/>
</dbReference>
<keyword evidence="14" id="KW-1185">Reference proteome</keyword>
<evidence type="ECO:0000256" key="1">
    <source>
        <dbReference type="ARBA" id="ARBA00004191"/>
    </source>
</evidence>
<keyword evidence="4" id="KW-0964">Secreted</keyword>
<dbReference type="AlphaFoldDB" id="R7YHU6"/>
<evidence type="ECO:0000256" key="3">
    <source>
        <dbReference type="ARBA" id="ARBA00022512"/>
    </source>
</evidence>
<dbReference type="eggNOG" id="ENOG502QQE6">
    <property type="taxonomic scope" value="Eukaryota"/>
</dbReference>
<dbReference type="GO" id="GO:0004338">
    <property type="term" value="F:glucan exo-1,3-beta-glucosidase activity"/>
    <property type="evidence" value="ECO:0007669"/>
    <property type="project" value="UniProtKB-EC"/>
</dbReference>
<dbReference type="Proteomes" id="UP000016924">
    <property type="component" value="Unassembled WGS sequence"/>
</dbReference>
<dbReference type="InterPro" id="IPR017853">
    <property type="entry name" value="GH"/>
</dbReference>
<dbReference type="RefSeq" id="XP_007776794.1">
    <property type="nucleotide sequence ID" value="XM_007778604.1"/>
</dbReference>
<protein>
    <recommendedName>
        <fullName evidence="10">glucan 1,3-beta-glucosidase</fullName>
        <ecNumber evidence="10">3.2.1.58</ecNumber>
    </recommendedName>
    <alternativeName>
        <fullName evidence="11">Exo-1,3-beta-glucanase</fullName>
    </alternativeName>
</protein>
<evidence type="ECO:0000256" key="11">
    <source>
        <dbReference type="ARBA" id="ARBA00041761"/>
    </source>
</evidence>
<dbReference type="GO" id="GO:0009277">
    <property type="term" value="C:fungal-type cell wall"/>
    <property type="evidence" value="ECO:0007669"/>
    <property type="project" value="TreeGrafter"/>
</dbReference>
<evidence type="ECO:0000256" key="2">
    <source>
        <dbReference type="ARBA" id="ARBA00008773"/>
    </source>
</evidence>
<dbReference type="InterPro" id="IPR050732">
    <property type="entry name" value="Beta-glucan_modifiers"/>
</dbReference>
<evidence type="ECO:0000313" key="14">
    <source>
        <dbReference type="Proteomes" id="UP000016924"/>
    </source>
</evidence>
<evidence type="ECO:0000256" key="5">
    <source>
        <dbReference type="ARBA" id="ARBA00022729"/>
    </source>
</evidence>
<comment type="catalytic activity">
    <reaction evidence="9">
        <text>Successive hydrolysis of beta-D-glucose units from the non-reducing ends of (1-&gt;3)-beta-D-glucans, releasing alpha-glucose.</text>
        <dbReference type="EC" id="3.2.1.58"/>
    </reaction>
</comment>
<dbReference type="Pfam" id="PF00332">
    <property type="entry name" value="Glyco_hydro_17"/>
    <property type="match status" value="1"/>
</dbReference>
<evidence type="ECO:0000256" key="8">
    <source>
        <dbReference type="ARBA" id="ARBA00023295"/>
    </source>
</evidence>
<evidence type="ECO:0000256" key="9">
    <source>
        <dbReference type="ARBA" id="ARBA00036824"/>
    </source>
</evidence>
<keyword evidence="5" id="KW-0732">Signal</keyword>
<dbReference type="SUPFAM" id="SSF51445">
    <property type="entry name" value="(Trans)glycosidases"/>
    <property type="match status" value="1"/>
</dbReference>
<dbReference type="GO" id="GO:0009986">
    <property type="term" value="C:cell surface"/>
    <property type="evidence" value="ECO:0007669"/>
    <property type="project" value="TreeGrafter"/>
</dbReference>
<evidence type="ECO:0000313" key="13">
    <source>
        <dbReference type="EMBL" id="EON61477.1"/>
    </source>
</evidence>
<dbReference type="GO" id="GO:0042973">
    <property type="term" value="F:glucan endo-1,3-beta-D-glucosidase activity"/>
    <property type="evidence" value="ECO:0007669"/>
    <property type="project" value="TreeGrafter"/>
</dbReference>
<organism evidence="13 14">
    <name type="scientific">Coniosporium apollinis (strain CBS 100218)</name>
    <name type="common">Rock-inhabiting black yeast</name>
    <dbReference type="NCBI Taxonomy" id="1168221"/>
    <lineage>
        <taxon>Eukaryota</taxon>
        <taxon>Fungi</taxon>
        <taxon>Dikarya</taxon>
        <taxon>Ascomycota</taxon>
        <taxon>Pezizomycotina</taxon>
        <taxon>Dothideomycetes</taxon>
        <taxon>Dothideomycetes incertae sedis</taxon>
        <taxon>Coniosporium</taxon>
    </lineage>
</organism>
<gene>
    <name evidence="13" type="ORF">W97_00692</name>
</gene>
<dbReference type="PANTHER" id="PTHR16631:SF26">
    <property type="entry name" value="GLUCAN 1,3-BETA-GLUCOSIDASE"/>
    <property type="match status" value="1"/>
</dbReference>
<keyword evidence="3" id="KW-0134">Cell wall</keyword>
<dbReference type="GO" id="GO:0071555">
    <property type="term" value="P:cell wall organization"/>
    <property type="evidence" value="ECO:0007669"/>
    <property type="project" value="TreeGrafter"/>
</dbReference>
<accession>R7YHU6</accession>
<dbReference type="InterPro" id="IPR000490">
    <property type="entry name" value="Glyco_hydro_17"/>
</dbReference>
<dbReference type="EC" id="3.2.1.58" evidence="10"/>
<evidence type="ECO:0000256" key="10">
    <source>
        <dbReference type="ARBA" id="ARBA00038929"/>
    </source>
</evidence>
<keyword evidence="7" id="KW-0325">Glycoprotein</keyword>
<evidence type="ECO:0000256" key="4">
    <source>
        <dbReference type="ARBA" id="ARBA00022525"/>
    </source>
</evidence>
<dbReference type="EMBL" id="JH767555">
    <property type="protein sequence ID" value="EON61477.1"/>
    <property type="molecule type" value="Genomic_DNA"/>
</dbReference>
<name>R7YHU6_CONA1</name>
<proteinExistence type="inferred from homology"/>
<dbReference type="STRING" id="1168221.R7YHU6"/>
<dbReference type="GO" id="GO:0005975">
    <property type="term" value="P:carbohydrate metabolic process"/>
    <property type="evidence" value="ECO:0007669"/>
    <property type="project" value="InterPro"/>
</dbReference>
<dbReference type="Gene3D" id="3.20.20.80">
    <property type="entry name" value="Glycosidases"/>
    <property type="match status" value="1"/>
</dbReference>
<dbReference type="OrthoDB" id="1293114at2759"/>
<comment type="similarity">
    <text evidence="2 12">Belongs to the glycosyl hydrolase 17 family.</text>
</comment>
<reference evidence="14" key="1">
    <citation type="submission" date="2012-06" db="EMBL/GenBank/DDBJ databases">
        <title>The genome sequence of Coniosporium apollinis CBS 100218.</title>
        <authorList>
            <consortium name="The Broad Institute Genome Sequencing Platform"/>
            <person name="Cuomo C."/>
            <person name="Gorbushina A."/>
            <person name="Noack S."/>
            <person name="Walker B."/>
            <person name="Young S.K."/>
            <person name="Zeng Q."/>
            <person name="Gargeya S."/>
            <person name="Fitzgerald M."/>
            <person name="Haas B."/>
            <person name="Abouelleil A."/>
            <person name="Alvarado L."/>
            <person name="Arachchi H.M."/>
            <person name="Berlin A.M."/>
            <person name="Chapman S.B."/>
            <person name="Goldberg J."/>
            <person name="Griggs A."/>
            <person name="Gujja S."/>
            <person name="Hansen M."/>
            <person name="Howarth C."/>
            <person name="Imamovic A."/>
            <person name="Larimer J."/>
            <person name="McCowan C."/>
            <person name="Montmayeur A."/>
            <person name="Murphy C."/>
            <person name="Neiman D."/>
            <person name="Pearson M."/>
            <person name="Priest M."/>
            <person name="Roberts A."/>
            <person name="Saif S."/>
            <person name="Shea T."/>
            <person name="Sisk P."/>
            <person name="Sykes S."/>
            <person name="Wortman J."/>
            <person name="Nusbaum C."/>
            <person name="Birren B."/>
        </authorList>
    </citation>
    <scope>NUCLEOTIDE SEQUENCE [LARGE SCALE GENOMIC DNA]</scope>
    <source>
        <strain evidence="14">CBS 100218</strain>
    </source>
</reference>
<evidence type="ECO:0000256" key="12">
    <source>
        <dbReference type="RuleBase" id="RU004335"/>
    </source>
</evidence>
<sequence>MHLPLPLQAAHAALVLSPLLAGLILPTLSLTAPAAARGTLGFALGTKNADGSCKTTADYQADFDAIYAASGSTLVRGYSASDCDAAARILPAAASKGFRVVLGVWPDTPASLATDTAALQAHAWHYPDQLYAVTVGSETLYRGNFTGEELLEKINGVKAVLPPNVKVGTADSWNKWADGTGDAVVRGGVDIIMVNAFAYWQAQEIGNATKTYFHDIARAFERIQDISGSFDTPELWNGETGWPKDGGSDFGAARASTANAAAYSQTAVCGMLAWGVDVFYFEAFDEPWKPRSEGDHGVSADETHWGAMTAGREVSYAVRCVAP</sequence>
<keyword evidence="6 13" id="KW-0378">Hydrolase</keyword>
<evidence type="ECO:0000256" key="6">
    <source>
        <dbReference type="ARBA" id="ARBA00022801"/>
    </source>
</evidence>
<dbReference type="GeneID" id="19898003"/>
<dbReference type="OMA" id="EGICAMR"/>